<gene>
    <name evidence="1" type="ORF">Hypma_012805</name>
</gene>
<accession>A0A369JFI7</accession>
<dbReference type="InParanoid" id="A0A369JFI7"/>
<comment type="caution">
    <text evidence="1">The sequence shown here is derived from an EMBL/GenBank/DDBJ whole genome shotgun (WGS) entry which is preliminary data.</text>
</comment>
<evidence type="ECO:0000313" key="2">
    <source>
        <dbReference type="Proteomes" id="UP000076154"/>
    </source>
</evidence>
<organism evidence="1 2">
    <name type="scientific">Hypsizygus marmoreus</name>
    <name type="common">White beech mushroom</name>
    <name type="synonym">Agaricus marmoreus</name>
    <dbReference type="NCBI Taxonomy" id="39966"/>
    <lineage>
        <taxon>Eukaryota</taxon>
        <taxon>Fungi</taxon>
        <taxon>Dikarya</taxon>
        <taxon>Basidiomycota</taxon>
        <taxon>Agaricomycotina</taxon>
        <taxon>Agaricomycetes</taxon>
        <taxon>Agaricomycetidae</taxon>
        <taxon>Agaricales</taxon>
        <taxon>Tricholomatineae</taxon>
        <taxon>Lyophyllaceae</taxon>
        <taxon>Hypsizygus</taxon>
    </lineage>
</organism>
<protein>
    <submittedName>
        <fullName evidence="1">Uncharacterized protein</fullName>
    </submittedName>
</protein>
<dbReference type="EMBL" id="LUEZ02000071">
    <property type="protein sequence ID" value="RDB20062.1"/>
    <property type="molecule type" value="Genomic_DNA"/>
</dbReference>
<keyword evidence="2" id="KW-1185">Reference proteome</keyword>
<proteinExistence type="predicted"/>
<sequence length="111" mass="12142">MPRSCLDIVASISHVIASRVRVVGIATLLLPSFPFVCPPVKGSPHRSRCWSPFCRPSPCQHSPGAFAISHTQSRQYGIISSPTTLGAVQVLLRTHFNMPHDGFEMILYGIT</sequence>
<name>A0A369JFI7_HYPMA</name>
<reference evidence="1" key="1">
    <citation type="submission" date="2018-04" db="EMBL/GenBank/DDBJ databases">
        <title>Whole genome sequencing of Hypsizygus marmoreus.</title>
        <authorList>
            <person name="Choi I.-G."/>
            <person name="Min B."/>
            <person name="Kim J.-G."/>
            <person name="Kim S."/>
            <person name="Oh Y.-L."/>
            <person name="Kong W.-S."/>
            <person name="Park H."/>
            <person name="Jeong J."/>
            <person name="Song E.-S."/>
        </authorList>
    </citation>
    <scope>NUCLEOTIDE SEQUENCE [LARGE SCALE GENOMIC DNA]</scope>
    <source>
        <strain evidence="1">51987-8</strain>
    </source>
</reference>
<evidence type="ECO:0000313" key="1">
    <source>
        <dbReference type="EMBL" id="RDB20062.1"/>
    </source>
</evidence>
<dbReference type="Proteomes" id="UP000076154">
    <property type="component" value="Unassembled WGS sequence"/>
</dbReference>
<dbReference type="AlphaFoldDB" id="A0A369JFI7"/>